<organism evidence="2 3">
    <name type="scientific">Eumeta variegata</name>
    <name type="common">Bagworm moth</name>
    <name type="synonym">Eumeta japonica</name>
    <dbReference type="NCBI Taxonomy" id="151549"/>
    <lineage>
        <taxon>Eukaryota</taxon>
        <taxon>Metazoa</taxon>
        <taxon>Ecdysozoa</taxon>
        <taxon>Arthropoda</taxon>
        <taxon>Hexapoda</taxon>
        <taxon>Insecta</taxon>
        <taxon>Pterygota</taxon>
        <taxon>Neoptera</taxon>
        <taxon>Endopterygota</taxon>
        <taxon>Lepidoptera</taxon>
        <taxon>Glossata</taxon>
        <taxon>Ditrysia</taxon>
        <taxon>Tineoidea</taxon>
        <taxon>Psychidae</taxon>
        <taxon>Oiketicinae</taxon>
        <taxon>Eumeta</taxon>
    </lineage>
</organism>
<proteinExistence type="predicted"/>
<sequence>MRSRKPRLLCRALSACARRVRPRQNNDTVLLSHLVVARAPKPLSQTNVLQMKNDEDVRAGGRTGGRRADGRTGVRTDGWAGVRTGGRAYGRAAGGRSGGRADERAGGRTDGRVCERTDERAYGRVGGRPDGCADRRVGGRTDSDGRTDERMDERADGRTSRRTDGSVRPPVTLVATNIMLPAIRHVTNLISNAFELHSTQAT</sequence>
<dbReference type="AlphaFoldDB" id="A0A4C1YYY3"/>
<dbReference type="Proteomes" id="UP000299102">
    <property type="component" value="Unassembled WGS sequence"/>
</dbReference>
<keyword evidence="3" id="KW-1185">Reference proteome</keyword>
<evidence type="ECO:0000313" key="2">
    <source>
        <dbReference type="EMBL" id="GBP80153.1"/>
    </source>
</evidence>
<comment type="caution">
    <text evidence="2">The sequence shown here is derived from an EMBL/GenBank/DDBJ whole genome shotgun (WGS) entry which is preliminary data.</text>
</comment>
<name>A0A4C1YYY3_EUMVA</name>
<feature type="region of interest" description="Disordered" evidence="1">
    <location>
        <begin position="54"/>
        <end position="168"/>
    </location>
</feature>
<protein>
    <submittedName>
        <fullName evidence="2">Uncharacterized protein</fullName>
    </submittedName>
</protein>
<evidence type="ECO:0000256" key="1">
    <source>
        <dbReference type="SAM" id="MobiDB-lite"/>
    </source>
</evidence>
<evidence type="ECO:0000313" key="3">
    <source>
        <dbReference type="Proteomes" id="UP000299102"/>
    </source>
</evidence>
<reference evidence="2 3" key="1">
    <citation type="journal article" date="2019" name="Commun. Biol.">
        <title>The bagworm genome reveals a unique fibroin gene that provides high tensile strength.</title>
        <authorList>
            <person name="Kono N."/>
            <person name="Nakamura H."/>
            <person name="Ohtoshi R."/>
            <person name="Tomita M."/>
            <person name="Numata K."/>
            <person name="Arakawa K."/>
        </authorList>
    </citation>
    <scope>NUCLEOTIDE SEQUENCE [LARGE SCALE GENOMIC DNA]</scope>
</reference>
<dbReference type="OrthoDB" id="5860513at2759"/>
<feature type="compositionally biased region" description="Gly residues" evidence="1">
    <location>
        <begin position="83"/>
        <end position="98"/>
    </location>
</feature>
<accession>A0A4C1YYY3</accession>
<gene>
    <name evidence="2" type="ORF">EVAR_54434_1</name>
</gene>
<feature type="compositionally biased region" description="Basic and acidic residues" evidence="1">
    <location>
        <begin position="131"/>
        <end position="165"/>
    </location>
</feature>
<dbReference type="EMBL" id="BGZK01001448">
    <property type="protein sequence ID" value="GBP80153.1"/>
    <property type="molecule type" value="Genomic_DNA"/>
</dbReference>
<feature type="compositionally biased region" description="Basic and acidic residues" evidence="1">
    <location>
        <begin position="99"/>
        <end position="122"/>
    </location>
</feature>